<keyword evidence="3" id="KW-0238">DNA-binding</keyword>
<dbReference type="OrthoDB" id="2143914at2759"/>
<accession>A0A371EIS0</accession>
<dbReference type="Gene3D" id="1.10.10.60">
    <property type="entry name" value="Homeodomain-like"/>
    <property type="match status" value="2"/>
</dbReference>
<dbReference type="PROSITE" id="PS51294">
    <property type="entry name" value="HTH_MYB"/>
    <property type="match status" value="2"/>
</dbReference>
<comment type="subcellular location">
    <subcellularLocation>
        <location evidence="1">Nucleus</location>
    </subcellularLocation>
</comment>
<proteinExistence type="predicted"/>
<gene>
    <name evidence="7" type="primary">C1</name>
    <name evidence="7" type="ORF">CR513_55341</name>
</gene>
<name>A0A371EIS0_MUCPR</name>
<reference evidence="7" key="1">
    <citation type="submission" date="2018-05" db="EMBL/GenBank/DDBJ databases">
        <title>Draft genome of Mucuna pruriens seed.</title>
        <authorList>
            <person name="Nnadi N.E."/>
            <person name="Vos R."/>
            <person name="Hasami M.H."/>
            <person name="Devisetty U.K."/>
            <person name="Aguiy J.C."/>
        </authorList>
    </citation>
    <scope>NUCLEOTIDE SEQUENCE [LARGE SCALE GENOMIC DNA]</scope>
    <source>
        <strain evidence="7">JCA_2017</strain>
    </source>
</reference>
<dbReference type="PANTHER" id="PTHR47998">
    <property type="entry name" value="TRANSCRIPTION FACTOR MYB51-LIKE ISOFORM X1"/>
    <property type="match status" value="1"/>
</dbReference>
<dbReference type="Pfam" id="PF00249">
    <property type="entry name" value="Myb_DNA-binding"/>
    <property type="match status" value="2"/>
</dbReference>
<keyword evidence="4" id="KW-0539">Nucleus</keyword>
<feature type="domain" description="HTH myb-type" evidence="6">
    <location>
        <begin position="75"/>
        <end position="129"/>
    </location>
</feature>
<evidence type="ECO:0000256" key="3">
    <source>
        <dbReference type="ARBA" id="ARBA00023125"/>
    </source>
</evidence>
<dbReference type="AlphaFoldDB" id="A0A371EIS0"/>
<dbReference type="InterPro" id="IPR001005">
    <property type="entry name" value="SANT/Myb"/>
</dbReference>
<dbReference type="GO" id="GO:0006355">
    <property type="term" value="P:regulation of DNA-templated transcription"/>
    <property type="evidence" value="ECO:0007669"/>
    <property type="project" value="TreeGrafter"/>
</dbReference>
<keyword evidence="8" id="KW-1185">Reference proteome</keyword>
<dbReference type="GO" id="GO:0030154">
    <property type="term" value="P:cell differentiation"/>
    <property type="evidence" value="ECO:0007669"/>
    <property type="project" value="TreeGrafter"/>
</dbReference>
<dbReference type="GO" id="GO:0000976">
    <property type="term" value="F:transcription cis-regulatory region binding"/>
    <property type="evidence" value="ECO:0007669"/>
    <property type="project" value="TreeGrafter"/>
</dbReference>
<dbReference type="GO" id="GO:0005634">
    <property type="term" value="C:nucleus"/>
    <property type="evidence" value="ECO:0007669"/>
    <property type="project" value="UniProtKB-SubCell"/>
</dbReference>
<evidence type="ECO:0000256" key="2">
    <source>
        <dbReference type="ARBA" id="ARBA00022737"/>
    </source>
</evidence>
<dbReference type="FunFam" id="1.10.10.60:FF:000001">
    <property type="entry name" value="MYB-related transcription factor"/>
    <property type="match status" value="1"/>
</dbReference>
<keyword evidence="2" id="KW-0677">Repeat</keyword>
<evidence type="ECO:0000256" key="4">
    <source>
        <dbReference type="ARBA" id="ARBA00023242"/>
    </source>
</evidence>
<dbReference type="SMART" id="SM00717">
    <property type="entry name" value="SANT"/>
    <property type="match status" value="2"/>
</dbReference>
<dbReference type="EMBL" id="QJKJ01013659">
    <property type="protein sequence ID" value="RDX65947.1"/>
    <property type="molecule type" value="Genomic_DNA"/>
</dbReference>
<feature type="domain" description="HTH myb-type" evidence="6">
    <location>
        <begin position="26"/>
        <end position="74"/>
    </location>
</feature>
<dbReference type="SUPFAM" id="SSF46689">
    <property type="entry name" value="Homeodomain-like"/>
    <property type="match status" value="1"/>
</dbReference>
<evidence type="ECO:0000259" key="5">
    <source>
        <dbReference type="PROSITE" id="PS50090"/>
    </source>
</evidence>
<feature type="domain" description="Myb-like" evidence="5">
    <location>
        <begin position="75"/>
        <end position="125"/>
    </location>
</feature>
<evidence type="ECO:0000313" key="7">
    <source>
        <dbReference type="EMBL" id="RDX65947.1"/>
    </source>
</evidence>
<organism evidence="7 8">
    <name type="scientific">Mucuna pruriens</name>
    <name type="common">Velvet bean</name>
    <name type="synonym">Dolichos pruriens</name>
    <dbReference type="NCBI Taxonomy" id="157652"/>
    <lineage>
        <taxon>Eukaryota</taxon>
        <taxon>Viridiplantae</taxon>
        <taxon>Streptophyta</taxon>
        <taxon>Embryophyta</taxon>
        <taxon>Tracheophyta</taxon>
        <taxon>Spermatophyta</taxon>
        <taxon>Magnoliopsida</taxon>
        <taxon>eudicotyledons</taxon>
        <taxon>Gunneridae</taxon>
        <taxon>Pentapetalae</taxon>
        <taxon>rosids</taxon>
        <taxon>fabids</taxon>
        <taxon>Fabales</taxon>
        <taxon>Fabaceae</taxon>
        <taxon>Papilionoideae</taxon>
        <taxon>50 kb inversion clade</taxon>
        <taxon>NPAAA clade</taxon>
        <taxon>indigoferoid/millettioid clade</taxon>
        <taxon>Phaseoleae</taxon>
        <taxon>Mucuna</taxon>
    </lineage>
</organism>
<dbReference type="PROSITE" id="PS50090">
    <property type="entry name" value="MYB_LIKE"/>
    <property type="match status" value="2"/>
</dbReference>
<evidence type="ECO:0000256" key="1">
    <source>
        <dbReference type="ARBA" id="ARBA00004123"/>
    </source>
</evidence>
<dbReference type="Proteomes" id="UP000257109">
    <property type="component" value="Unassembled WGS sequence"/>
</dbReference>
<evidence type="ECO:0000313" key="8">
    <source>
        <dbReference type="Proteomes" id="UP000257109"/>
    </source>
</evidence>
<feature type="non-terminal residue" evidence="7">
    <location>
        <position position="1"/>
    </location>
</feature>
<dbReference type="PANTHER" id="PTHR47998:SF83">
    <property type="entry name" value="TRANSCRIPTION FACTOR TT2"/>
    <property type="match status" value="1"/>
</dbReference>
<sequence>MQQTEDKHDAFSIPTSLTKMKACCEKEGAWSPLEDRILVNYVQVRGEENWKDLSRKAGLKRCGESCKHRWLNYLKPAIQREHISLDEQELIVRLHKLLGNRWSIIAGRLPGRTEDEIKNYWNTYLSKEEIEEKQNNNKLIPIPSTNMSSVQSPYCSENSLGMESPPAVIKPKAVRLTKHRYSMKYTMNLSGWDSRQSPSASTSYDEHDM</sequence>
<dbReference type="STRING" id="157652.A0A371EIS0"/>
<comment type="caution">
    <text evidence="7">The sequence shown here is derived from an EMBL/GenBank/DDBJ whole genome shotgun (WGS) entry which is preliminary data.</text>
</comment>
<dbReference type="InterPro" id="IPR009057">
    <property type="entry name" value="Homeodomain-like_sf"/>
</dbReference>
<evidence type="ECO:0000259" key="6">
    <source>
        <dbReference type="PROSITE" id="PS51294"/>
    </source>
</evidence>
<dbReference type="InterPro" id="IPR015495">
    <property type="entry name" value="Myb_TF_plants"/>
</dbReference>
<dbReference type="CDD" id="cd00167">
    <property type="entry name" value="SANT"/>
    <property type="match status" value="2"/>
</dbReference>
<feature type="domain" description="Myb-like" evidence="5">
    <location>
        <begin position="26"/>
        <end position="74"/>
    </location>
</feature>
<protein>
    <submittedName>
        <fullName evidence="7">Anthocyanin regulatory C1 protein</fullName>
    </submittedName>
</protein>
<dbReference type="InterPro" id="IPR017930">
    <property type="entry name" value="Myb_dom"/>
</dbReference>